<gene>
    <name evidence="2" type="ORF">ANK1_2915</name>
    <name evidence="3" type="ORF">ANK2_2916</name>
</gene>
<accession>A0A484S9S6</accession>
<evidence type="ECO:0000313" key="2">
    <source>
        <dbReference type="EMBL" id="VFR38212.1"/>
    </source>
</evidence>
<dbReference type="Gene3D" id="2.20.200.10">
    <property type="entry name" value="Outer membrane efflux proteins (OEP)"/>
    <property type="match status" value="1"/>
</dbReference>
<dbReference type="Pfam" id="PF02321">
    <property type="entry name" value="OEP"/>
    <property type="match status" value="2"/>
</dbReference>
<feature type="region of interest" description="Disordered" evidence="1">
    <location>
        <begin position="101"/>
        <end position="120"/>
    </location>
</feature>
<dbReference type="PROSITE" id="PS51257">
    <property type="entry name" value="PROKAR_LIPOPROTEIN"/>
    <property type="match status" value="1"/>
</dbReference>
<dbReference type="SUPFAM" id="SSF56954">
    <property type="entry name" value="Outer membrane efflux proteins (OEP)"/>
    <property type="match status" value="1"/>
</dbReference>
<protein>
    <submittedName>
        <fullName evidence="3">RND efflux system, outer membrane lipoprotein CmeC</fullName>
    </submittedName>
</protein>
<feature type="compositionally biased region" description="Basic and acidic residues" evidence="1">
    <location>
        <begin position="108"/>
        <end position="117"/>
    </location>
</feature>
<sequence length="471" mass="50572">MPERLALRAGALATALLLAGCSLAPTYERPQAPVPALWPGAVGAPASPVLLDWQAFVTDVTLRGLVDTALANNRDLRQSILNVEAARAMYRVQGADRLPGVQAQGEGTRQRLPEDVRTPGSPAVQSQYQAGAGLAAFELDLFGRVRSLSEAALQEYLATEEAARAARISLVSEVIQAYLTRRGAQHRLLLAGQTLHTRQAALDLISQRRALGAAADLDYQEALGLVQQVTVERERVEREVRQSGNALALLIGVSDIQPLLAITPQEDALLVQDLSPGLPSELLARRPDILAAEHRLQARHASIGAARAAFFPQISLTGLFGSASADLSDLFGSGQRAWSFAPRITLPVFDGGRNRANLDLAEVRRDMAVAAYEDTIQQAFREVSDALAATDTLRREEAAQQALAESSAATLRLAQARYASGVDDHLRYLDAQRGDFSARMALVQVRTQRQVALAALFRALGGGWQAPPAAL</sequence>
<name>A0A484S9S6_9ZZZZ</name>
<proteinExistence type="predicted"/>
<organism evidence="3">
    <name type="scientific">plant metagenome</name>
    <dbReference type="NCBI Taxonomy" id="1297885"/>
    <lineage>
        <taxon>unclassified sequences</taxon>
        <taxon>metagenomes</taxon>
        <taxon>organismal metagenomes</taxon>
    </lineage>
</organism>
<evidence type="ECO:0000256" key="1">
    <source>
        <dbReference type="SAM" id="MobiDB-lite"/>
    </source>
</evidence>
<dbReference type="NCBIfam" id="TIGR01845">
    <property type="entry name" value="outer_NodT"/>
    <property type="match status" value="1"/>
</dbReference>
<dbReference type="InterPro" id="IPR003423">
    <property type="entry name" value="OMP_efflux"/>
</dbReference>
<dbReference type="PANTHER" id="PTHR30203:SF32">
    <property type="entry name" value="CATION EFFLUX SYSTEM PROTEIN CUSC"/>
    <property type="match status" value="1"/>
</dbReference>
<dbReference type="PANTHER" id="PTHR30203">
    <property type="entry name" value="OUTER MEMBRANE CATION EFFLUX PROTEIN"/>
    <property type="match status" value="1"/>
</dbReference>
<reference evidence="3" key="1">
    <citation type="submission" date="2019-03" db="EMBL/GenBank/DDBJ databases">
        <authorList>
            <person name="Danneels B."/>
        </authorList>
    </citation>
    <scope>NUCLEOTIDE SEQUENCE</scope>
</reference>
<dbReference type="EMBL" id="CAADIA010000011">
    <property type="protein sequence ID" value="VFR38212.1"/>
    <property type="molecule type" value="Genomic_DNA"/>
</dbReference>
<dbReference type="AlphaFoldDB" id="A0A484S9S6"/>
<evidence type="ECO:0000313" key="3">
    <source>
        <dbReference type="EMBL" id="VFR58550.1"/>
    </source>
</evidence>
<dbReference type="InterPro" id="IPR010131">
    <property type="entry name" value="MdtP/NodT-like"/>
</dbReference>
<dbReference type="EMBL" id="CAADIF010000002">
    <property type="protein sequence ID" value="VFR58550.1"/>
    <property type="molecule type" value="Genomic_DNA"/>
</dbReference>
<dbReference type="Gene3D" id="1.20.1600.10">
    <property type="entry name" value="Outer membrane efflux proteins (OEP)"/>
    <property type="match status" value="1"/>
</dbReference>
<keyword evidence="3" id="KW-0449">Lipoprotein</keyword>
<dbReference type="GO" id="GO:0016020">
    <property type="term" value="C:membrane"/>
    <property type="evidence" value="ECO:0007669"/>
    <property type="project" value="InterPro"/>
</dbReference>
<dbReference type="GO" id="GO:0015562">
    <property type="term" value="F:efflux transmembrane transporter activity"/>
    <property type="evidence" value="ECO:0007669"/>
    <property type="project" value="InterPro"/>
</dbReference>